<evidence type="ECO:0000256" key="1">
    <source>
        <dbReference type="SAM" id="MobiDB-lite"/>
    </source>
</evidence>
<dbReference type="EMBL" id="KV429110">
    <property type="protein sequence ID" value="KZT65217.1"/>
    <property type="molecule type" value="Genomic_DNA"/>
</dbReference>
<evidence type="ECO:0000313" key="2">
    <source>
        <dbReference type="EMBL" id="KZT65217.1"/>
    </source>
</evidence>
<feature type="region of interest" description="Disordered" evidence="1">
    <location>
        <begin position="90"/>
        <end position="112"/>
    </location>
</feature>
<protein>
    <submittedName>
        <fullName evidence="2">Uncharacterized protein</fullName>
    </submittedName>
</protein>
<organism evidence="2 3">
    <name type="scientific">Daedalea quercina L-15889</name>
    <dbReference type="NCBI Taxonomy" id="1314783"/>
    <lineage>
        <taxon>Eukaryota</taxon>
        <taxon>Fungi</taxon>
        <taxon>Dikarya</taxon>
        <taxon>Basidiomycota</taxon>
        <taxon>Agaricomycotina</taxon>
        <taxon>Agaricomycetes</taxon>
        <taxon>Polyporales</taxon>
        <taxon>Fomitopsis</taxon>
    </lineage>
</organism>
<sequence length="243" mass="27212">MTSSLSAASDKGAISDYTIGRSKMRSDQIKLKFDPRAGGNYQLRSSRADLRVLHTPPPPPPPPNGLGKRYPLSRRPRRLRCSCVHVDSMQKPMTTTPRSPDIRTPDMSNPATRIPRESALRSLPFGAGVRDDRRVHALPFPRTTTLRDSPAFSLSRYSLHLLVRRQGVAPYPDMMPADTNHIHTSVGLLRDRWLLIAPLRCARCTPLTCTSAGLRWLSKQRLAIATMRRRYQDARVPTASDGL</sequence>
<feature type="compositionally biased region" description="Pro residues" evidence="1">
    <location>
        <begin position="55"/>
        <end position="64"/>
    </location>
</feature>
<feature type="region of interest" description="Disordered" evidence="1">
    <location>
        <begin position="1"/>
        <end position="72"/>
    </location>
</feature>
<name>A0A165M4C4_9APHY</name>
<gene>
    <name evidence="2" type="ORF">DAEQUDRAFT_542633</name>
</gene>
<evidence type="ECO:0000313" key="3">
    <source>
        <dbReference type="Proteomes" id="UP000076727"/>
    </source>
</evidence>
<proteinExistence type="predicted"/>
<reference evidence="2 3" key="1">
    <citation type="journal article" date="2016" name="Mol. Biol. Evol.">
        <title>Comparative Genomics of Early-Diverging Mushroom-Forming Fungi Provides Insights into the Origins of Lignocellulose Decay Capabilities.</title>
        <authorList>
            <person name="Nagy L.G."/>
            <person name="Riley R."/>
            <person name="Tritt A."/>
            <person name="Adam C."/>
            <person name="Daum C."/>
            <person name="Floudas D."/>
            <person name="Sun H."/>
            <person name="Yadav J.S."/>
            <person name="Pangilinan J."/>
            <person name="Larsson K.H."/>
            <person name="Matsuura K."/>
            <person name="Barry K."/>
            <person name="Labutti K."/>
            <person name="Kuo R."/>
            <person name="Ohm R.A."/>
            <person name="Bhattacharya S.S."/>
            <person name="Shirouzu T."/>
            <person name="Yoshinaga Y."/>
            <person name="Martin F.M."/>
            <person name="Grigoriev I.V."/>
            <person name="Hibbett D.S."/>
        </authorList>
    </citation>
    <scope>NUCLEOTIDE SEQUENCE [LARGE SCALE GENOMIC DNA]</scope>
    <source>
        <strain evidence="2 3">L-15889</strain>
    </source>
</reference>
<dbReference type="Proteomes" id="UP000076727">
    <property type="component" value="Unassembled WGS sequence"/>
</dbReference>
<feature type="compositionally biased region" description="Basic and acidic residues" evidence="1">
    <location>
        <begin position="24"/>
        <end position="35"/>
    </location>
</feature>
<dbReference type="AlphaFoldDB" id="A0A165M4C4"/>
<keyword evidence="3" id="KW-1185">Reference proteome</keyword>
<accession>A0A165M4C4</accession>